<organism evidence="1 2">
    <name type="scientific">Moniliophthora roreri (strain MCA 2997)</name>
    <name type="common">Cocoa frosty pod rot fungus</name>
    <name type="synonym">Crinipellis roreri</name>
    <dbReference type="NCBI Taxonomy" id="1381753"/>
    <lineage>
        <taxon>Eukaryota</taxon>
        <taxon>Fungi</taxon>
        <taxon>Dikarya</taxon>
        <taxon>Basidiomycota</taxon>
        <taxon>Agaricomycotina</taxon>
        <taxon>Agaricomycetes</taxon>
        <taxon>Agaricomycetidae</taxon>
        <taxon>Agaricales</taxon>
        <taxon>Marasmiineae</taxon>
        <taxon>Marasmiaceae</taxon>
        <taxon>Moniliophthora</taxon>
    </lineage>
</organism>
<dbReference type="Proteomes" id="UP000017559">
    <property type="component" value="Unassembled WGS sequence"/>
</dbReference>
<name>V2XWI6_MONRO</name>
<reference evidence="1 2" key="1">
    <citation type="journal article" date="2014" name="BMC Genomics">
        <title>Genome and secretome analysis of the hemibiotrophic fungal pathogen, Moniliophthora roreri, which causes frosty pod rot disease of cacao: mechanisms of the biotrophic and necrotrophic phases.</title>
        <authorList>
            <person name="Meinhardt L.W."/>
            <person name="Costa G.G.L."/>
            <person name="Thomazella D.P.T."/>
            <person name="Teixeira P.J.P.L."/>
            <person name="Carazzolle M.F."/>
            <person name="Schuster S.C."/>
            <person name="Carlson J.E."/>
            <person name="Guiltinan M.J."/>
            <person name="Mieczkowski P."/>
            <person name="Farmer A."/>
            <person name="Ramaraj T."/>
            <person name="Crozier J."/>
            <person name="Davis R.E."/>
            <person name="Shao J."/>
            <person name="Melnick R.L."/>
            <person name="Pereira G.A.G."/>
            <person name="Bailey B.A."/>
        </authorList>
    </citation>
    <scope>NUCLEOTIDE SEQUENCE [LARGE SCALE GENOMIC DNA]</scope>
    <source>
        <strain evidence="1 2">MCA 2997</strain>
    </source>
</reference>
<dbReference type="EMBL" id="AWSO01000030">
    <property type="protein sequence ID" value="ESK97216.1"/>
    <property type="molecule type" value="Genomic_DNA"/>
</dbReference>
<dbReference type="HOGENOM" id="CLU_2097449_0_0_1"/>
<evidence type="ECO:0000313" key="1">
    <source>
        <dbReference type="EMBL" id="ESK97216.1"/>
    </source>
</evidence>
<keyword evidence="2" id="KW-1185">Reference proteome</keyword>
<accession>V2XWI6</accession>
<dbReference type="AlphaFoldDB" id="V2XWI6"/>
<gene>
    <name evidence="1" type="ORF">Moror_17872</name>
</gene>
<comment type="caution">
    <text evidence="1">The sequence shown here is derived from an EMBL/GenBank/DDBJ whole genome shotgun (WGS) entry which is preliminary data.</text>
</comment>
<sequence>MRHLQLRTLISLWKAVFYNLLFFPSFDVILGPQGHQRFVSIERQVGPARKSSHAPHCNPLNFDSTGSDLPQLHQRYFLRQIQIEFGPEHDIPGQRGITLFSPNRVLNLRAALTPSV</sequence>
<evidence type="ECO:0000313" key="2">
    <source>
        <dbReference type="Proteomes" id="UP000017559"/>
    </source>
</evidence>
<proteinExistence type="predicted"/>
<dbReference type="KEGG" id="mrr:Moror_17872"/>
<protein>
    <submittedName>
        <fullName evidence="1">Uncharacterized protein</fullName>
    </submittedName>
</protein>